<dbReference type="Gene3D" id="1.20.120.440">
    <property type="entry name" value="YppE-like"/>
    <property type="match status" value="1"/>
</dbReference>
<proteinExistence type="predicted"/>
<dbReference type="Proteomes" id="UP000315753">
    <property type="component" value="Unassembled WGS sequence"/>
</dbReference>
<evidence type="ECO:0000313" key="2">
    <source>
        <dbReference type="Proteomes" id="UP000315753"/>
    </source>
</evidence>
<gene>
    <name evidence="1" type="ORF">FKZ59_01145</name>
</gene>
<name>A0A540V872_9BACL</name>
<dbReference type="SUPFAM" id="SSF140415">
    <property type="entry name" value="YppE-like"/>
    <property type="match status" value="1"/>
</dbReference>
<dbReference type="InterPro" id="IPR014913">
    <property type="entry name" value="YppE-like"/>
</dbReference>
<dbReference type="InterPro" id="IPR023351">
    <property type="entry name" value="YppE-like_sf"/>
</dbReference>
<protein>
    <submittedName>
        <fullName evidence="1">DUF1798 family protein</fullName>
    </submittedName>
</protein>
<evidence type="ECO:0000313" key="1">
    <source>
        <dbReference type="EMBL" id="TQE92343.1"/>
    </source>
</evidence>
<dbReference type="OrthoDB" id="2361079at2"/>
<dbReference type="EMBL" id="VIGD01000001">
    <property type="protein sequence ID" value="TQE92343.1"/>
    <property type="molecule type" value="Genomic_DNA"/>
</dbReference>
<dbReference type="AlphaFoldDB" id="A0A540V872"/>
<accession>A0A540V872</accession>
<reference evidence="1 2" key="1">
    <citation type="submission" date="2019-06" db="EMBL/GenBank/DDBJ databases">
        <title>Genome sequence of Ureibacillus terrenus.</title>
        <authorList>
            <person name="Maclea K.S."/>
            <person name="Simoes M."/>
        </authorList>
    </citation>
    <scope>NUCLEOTIDE SEQUENCE [LARGE SCALE GENOMIC DNA]</scope>
    <source>
        <strain evidence="1 2">ATCC BAA-384</strain>
    </source>
</reference>
<comment type="caution">
    <text evidence="1">The sequence shown here is derived from an EMBL/GenBank/DDBJ whole genome shotgun (WGS) entry which is preliminary data.</text>
</comment>
<organism evidence="1 2">
    <name type="scientific">Ureibacillus terrenus</name>
    <dbReference type="NCBI Taxonomy" id="118246"/>
    <lineage>
        <taxon>Bacteria</taxon>
        <taxon>Bacillati</taxon>
        <taxon>Bacillota</taxon>
        <taxon>Bacilli</taxon>
        <taxon>Bacillales</taxon>
        <taxon>Caryophanaceae</taxon>
        <taxon>Ureibacillus</taxon>
    </lineage>
</organism>
<dbReference type="RefSeq" id="WP_141600895.1">
    <property type="nucleotide sequence ID" value="NZ_JARMSB010000004.1"/>
</dbReference>
<sequence length="125" mass="15181">MELLELTKRLLEECDASRNRFLKMRKLDATPNFFEEVKPYADHIHELLESWEASAIQWIEEHRPKYLRKQQIQSAAETMDKFVVESFYKETGKKRFFQSVHSVRFILSTLLRYLEEDHREENQDD</sequence>
<dbReference type="Pfam" id="PF08807">
    <property type="entry name" value="DUF1798"/>
    <property type="match status" value="1"/>
</dbReference>
<keyword evidence="2" id="KW-1185">Reference proteome</keyword>